<reference evidence="2" key="1">
    <citation type="journal article" date="2019" name="Int. J. Syst. Evol. Microbiol.">
        <title>The Global Catalogue of Microorganisms (GCM) 10K type strain sequencing project: providing services to taxonomists for standard genome sequencing and annotation.</title>
        <authorList>
            <consortium name="The Broad Institute Genomics Platform"/>
            <consortium name="The Broad Institute Genome Sequencing Center for Infectious Disease"/>
            <person name="Wu L."/>
            <person name="Ma J."/>
        </authorList>
    </citation>
    <scope>NUCLEOTIDE SEQUENCE [LARGE SCALE GENOMIC DNA]</scope>
    <source>
        <strain evidence="2">JCM 17917</strain>
    </source>
</reference>
<dbReference type="RefSeq" id="WP_345166461.1">
    <property type="nucleotide sequence ID" value="NZ_BAABGX010000002.1"/>
</dbReference>
<dbReference type="Pfam" id="PF13715">
    <property type="entry name" value="CarbopepD_reg_2"/>
    <property type="match status" value="1"/>
</dbReference>
<keyword evidence="2" id="KW-1185">Reference proteome</keyword>
<proteinExistence type="predicted"/>
<organism evidence="1 2">
    <name type="scientific">Nibribacter koreensis</name>
    <dbReference type="NCBI Taxonomy" id="1084519"/>
    <lineage>
        <taxon>Bacteria</taxon>
        <taxon>Pseudomonadati</taxon>
        <taxon>Bacteroidota</taxon>
        <taxon>Cytophagia</taxon>
        <taxon>Cytophagales</taxon>
        <taxon>Hymenobacteraceae</taxon>
        <taxon>Nibribacter</taxon>
    </lineage>
</organism>
<dbReference type="EMBL" id="BAABGX010000002">
    <property type="protein sequence ID" value="GAA4308033.1"/>
    <property type="molecule type" value="Genomic_DNA"/>
</dbReference>
<dbReference type="Gene3D" id="2.60.40.1120">
    <property type="entry name" value="Carboxypeptidase-like, regulatory domain"/>
    <property type="match status" value="1"/>
</dbReference>
<protein>
    <recommendedName>
        <fullName evidence="3">CarboxypepD_reg-like domain-containing protein</fullName>
    </recommendedName>
</protein>
<evidence type="ECO:0000313" key="1">
    <source>
        <dbReference type="EMBL" id="GAA4308033.1"/>
    </source>
</evidence>
<comment type="caution">
    <text evidence="1">The sequence shown here is derived from an EMBL/GenBank/DDBJ whole genome shotgun (WGS) entry which is preliminary data.</text>
</comment>
<dbReference type="Proteomes" id="UP001501844">
    <property type="component" value="Unassembled WGS sequence"/>
</dbReference>
<gene>
    <name evidence="1" type="ORF">GCM10023183_24380</name>
</gene>
<sequence>MNPQGSRKGLIPVSISKKRWIWLAAALGLSAWLSIQGAEAKPIASTQLQKPAAICSLSDNQSLIIVKVASSDSIKVLKGKVLDSASKEPMPGVTVMWKGTSTGVPTNAKGQFTIAVTEGQLASPQTLVVSFIGYLKQEIVLQDIHKQQNLVIGLSPDLTAKTEIVISIHCAAKPGYIKTITPSQKKD</sequence>
<evidence type="ECO:0008006" key="3">
    <source>
        <dbReference type="Google" id="ProtNLM"/>
    </source>
</evidence>
<dbReference type="SUPFAM" id="SSF49464">
    <property type="entry name" value="Carboxypeptidase regulatory domain-like"/>
    <property type="match status" value="1"/>
</dbReference>
<dbReference type="InterPro" id="IPR008969">
    <property type="entry name" value="CarboxyPept-like_regulatory"/>
</dbReference>
<evidence type="ECO:0000313" key="2">
    <source>
        <dbReference type="Proteomes" id="UP001501844"/>
    </source>
</evidence>
<accession>A0ABP8FNT5</accession>
<name>A0ABP8FNT5_9BACT</name>